<feature type="domain" description="AB hydrolase-1" evidence="1">
    <location>
        <begin position="35"/>
        <end position="287"/>
    </location>
</feature>
<organism evidence="2 3">
    <name type="scientific">Penicillium daleae</name>
    <dbReference type="NCBI Taxonomy" id="63821"/>
    <lineage>
        <taxon>Eukaryota</taxon>
        <taxon>Fungi</taxon>
        <taxon>Dikarya</taxon>
        <taxon>Ascomycota</taxon>
        <taxon>Pezizomycotina</taxon>
        <taxon>Eurotiomycetes</taxon>
        <taxon>Eurotiomycetidae</taxon>
        <taxon>Eurotiales</taxon>
        <taxon>Aspergillaceae</taxon>
        <taxon>Penicillium</taxon>
    </lineage>
</organism>
<dbReference type="Pfam" id="PF12697">
    <property type="entry name" value="Abhydrolase_6"/>
    <property type="match status" value="1"/>
</dbReference>
<dbReference type="PANTHER" id="PTHR43194:SF5">
    <property type="entry name" value="PIMELOYL-[ACYL-CARRIER PROTEIN] METHYL ESTER ESTERASE"/>
    <property type="match status" value="1"/>
</dbReference>
<dbReference type="GO" id="GO:0003824">
    <property type="term" value="F:catalytic activity"/>
    <property type="evidence" value="ECO:0007669"/>
    <property type="project" value="InterPro"/>
</dbReference>
<dbReference type="InterPro" id="IPR000639">
    <property type="entry name" value="Epox_hydrolase-like"/>
</dbReference>
<dbReference type="SUPFAM" id="SSF53474">
    <property type="entry name" value="alpha/beta-Hydrolases"/>
    <property type="match status" value="1"/>
</dbReference>
<dbReference type="RefSeq" id="XP_056770838.1">
    <property type="nucleotide sequence ID" value="XM_056906731.1"/>
</dbReference>
<dbReference type="GeneID" id="81596974"/>
<comment type="caution">
    <text evidence="2">The sequence shown here is derived from an EMBL/GenBank/DDBJ whole genome shotgun (WGS) entry which is preliminary data.</text>
</comment>
<evidence type="ECO:0000313" key="2">
    <source>
        <dbReference type="EMBL" id="KAJ5461796.1"/>
    </source>
</evidence>
<dbReference type="GO" id="GO:0072330">
    <property type="term" value="P:monocarboxylic acid biosynthetic process"/>
    <property type="evidence" value="ECO:0007669"/>
    <property type="project" value="UniProtKB-ARBA"/>
</dbReference>
<dbReference type="AlphaFoldDB" id="A0AAD6G744"/>
<name>A0AAD6G744_9EURO</name>
<dbReference type="InterPro" id="IPR000073">
    <property type="entry name" value="AB_hydrolase_1"/>
</dbReference>
<evidence type="ECO:0000259" key="1">
    <source>
        <dbReference type="Pfam" id="PF12697"/>
    </source>
</evidence>
<dbReference type="GO" id="GO:0017000">
    <property type="term" value="P:antibiotic biosynthetic process"/>
    <property type="evidence" value="ECO:0007669"/>
    <property type="project" value="UniProtKB-ARBA"/>
</dbReference>
<evidence type="ECO:0000313" key="3">
    <source>
        <dbReference type="Proteomes" id="UP001213681"/>
    </source>
</evidence>
<dbReference type="EMBL" id="JAPVEA010000002">
    <property type="protein sequence ID" value="KAJ5461796.1"/>
    <property type="molecule type" value="Genomic_DNA"/>
</dbReference>
<gene>
    <name evidence="2" type="ORF">N7458_003348</name>
</gene>
<protein>
    <recommendedName>
        <fullName evidence="1">AB hydrolase-1 domain-containing protein</fullName>
    </recommendedName>
</protein>
<dbReference type="Gene3D" id="3.40.50.1820">
    <property type="entry name" value="alpha/beta hydrolase"/>
    <property type="match status" value="1"/>
</dbReference>
<sequence length="296" mass="32680">MPRYTSPVDGAQLYYRDYKPIRTENSEQASTKPALVFLHGWPYSSLTWETLTVQLCVNHGFRCIAPDRRGFGKSDWDGPQSDAQITYETFAQDTVHLLEKFLGVGPFVFITASMGAGESILALEASEYLRKNCKGLVWVAPALPGKLPGEDNRTTGPKAVWDDICAGFQKARADFVHAALPGVVVGTSGVTLSPEVLRENERIVEDADGLAIQRCAHIVREADFNEKLVRLGEDSNVPILCLHGDCDQGAPFEKSTKIVKEIIPRVQVELYEKAAHALNVTHADRVLEDVLKFVQA</sequence>
<keyword evidence="3" id="KW-1185">Reference proteome</keyword>
<dbReference type="Proteomes" id="UP001213681">
    <property type="component" value="Unassembled WGS sequence"/>
</dbReference>
<proteinExistence type="predicted"/>
<dbReference type="PANTHER" id="PTHR43194">
    <property type="entry name" value="HYDROLASE ALPHA/BETA FOLD FAMILY"/>
    <property type="match status" value="1"/>
</dbReference>
<dbReference type="PRINTS" id="PR00412">
    <property type="entry name" value="EPOXHYDRLASE"/>
</dbReference>
<accession>A0AAD6G744</accession>
<dbReference type="InterPro" id="IPR029058">
    <property type="entry name" value="AB_hydrolase_fold"/>
</dbReference>
<dbReference type="InterPro" id="IPR050228">
    <property type="entry name" value="Carboxylesterase_BioH"/>
</dbReference>
<reference evidence="2" key="1">
    <citation type="submission" date="2022-12" db="EMBL/GenBank/DDBJ databases">
        <authorList>
            <person name="Petersen C."/>
        </authorList>
    </citation>
    <scope>NUCLEOTIDE SEQUENCE</scope>
    <source>
        <strain evidence="2">IBT 16125</strain>
    </source>
</reference>
<reference evidence="2" key="2">
    <citation type="journal article" date="2023" name="IMA Fungus">
        <title>Comparative genomic study of the Penicillium genus elucidates a diverse pangenome and 15 lateral gene transfer events.</title>
        <authorList>
            <person name="Petersen C."/>
            <person name="Sorensen T."/>
            <person name="Nielsen M.R."/>
            <person name="Sondergaard T.E."/>
            <person name="Sorensen J.L."/>
            <person name="Fitzpatrick D.A."/>
            <person name="Frisvad J.C."/>
            <person name="Nielsen K.L."/>
        </authorList>
    </citation>
    <scope>NUCLEOTIDE SEQUENCE</scope>
    <source>
        <strain evidence="2">IBT 16125</strain>
    </source>
</reference>